<organism evidence="1 2">
    <name type="scientific">Gossypium barbadense</name>
    <name type="common">Sea Island cotton</name>
    <name type="synonym">Hibiscus barbadensis</name>
    <dbReference type="NCBI Taxonomy" id="3634"/>
    <lineage>
        <taxon>Eukaryota</taxon>
        <taxon>Viridiplantae</taxon>
        <taxon>Streptophyta</taxon>
        <taxon>Embryophyta</taxon>
        <taxon>Tracheophyta</taxon>
        <taxon>Spermatophyta</taxon>
        <taxon>Magnoliopsida</taxon>
        <taxon>eudicotyledons</taxon>
        <taxon>Gunneridae</taxon>
        <taxon>Pentapetalae</taxon>
        <taxon>rosids</taxon>
        <taxon>malvids</taxon>
        <taxon>Malvales</taxon>
        <taxon>Malvaceae</taxon>
        <taxon>Malvoideae</taxon>
        <taxon>Gossypium</taxon>
    </lineage>
</organism>
<reference evidence="1 2" key="1">
    <citation type="submission" date="2015-01" db="EMBL/GenBank/DDBJ databases">
        <title>Genome of allotetraploid Gossypium barbadense reveals genomic plasticity and fiber elongation in cotton evolution.</title>
        <authorList>
            <person name="Chen X."/>
            <person name="Liu X."/>
            <person name="Zhao B."/>
            <person name="Zheng H."/>
            <person name="Hu Y."/>
            <person name="Lu G."/>
            <person name="Yang C."/>
            <person name="Chen J."/>
            <person name="Shan C."/>
            <person name="Zhang L."/>
            <person name="Zhou Y."/>
            <person name="Wang L."/>
            <person name="Guo W."/>
            <person name="Bai Y."/>
            <person name="Ruan J."/>
            <person name="Shangguan X."/>
            <person name="Mao Y."/>
            <person name="Jiang J."/>
            <person name="Zhu Y."/>
            <person name="Lei J."/>
            <person name="Kang H."/>
            <person name="Chen S."/>
            <person name="He X."/>
            <person name="Wang R."/>
            <person name="Wang Y."/>
            <person name="Chen J."/>
            <person name="Wang L."/>
            <person name="Yu S."/>
            <person name="Wang B."/>
            <person name="Wei J."/>
            <person name="Song S."/>
            <person name="Lu X."/>
            <person name="Gao Z."/>
            <person name="Gu W."/>
            <person name="Deng X."/>
            <person name="Ma D."/>
            <person name="Wang S."/>
            <person name="Liang W."/>
            <person name="Fang L."/>
            <person name="Cai C."/>
            <person name="Zhu X."/>
            <person name="Zhou B."/>
            <person name="Zhang Y."/>
            <person name="Chen Z."/>
            <person name="Xu S."/>
            <person name="Zhu R."/>
            <person name="Wang S."/>
            <person name="Zhang T."/>
            <person name="Zhao G."/>
        </authorList>
    </citation>
    <scope>NUCLEOTIDE SEQUENCE [LARGE SCALE GENOMIC DNA]</scope>
    <source>
        <strain evidence="2">cv. Xinhai21</strain>
        <tissue evidence="1">Leaf</tissue>
    </source>
</reference>
<protein>
    <submittedName>
        <fullName evidence="1">Uncharacterized protein</fullName>
    </submittedName>
</protein>
<dbReference type="AlphaFoldDB" id="A0A2P5XPE7"/>
<accession>A0A2P5XPE7</accession>
<dbReference type="Proteomes" id="UP000239757">
    <property type="component" value="Unassembled WGS sequence"/>
</dbReference>
<sequence length="69" mass="7648">MDRRKGCLGNANDYLIFPWRRHFTVGNLEQGKGVEKPLSALQSKVKLSGVNSRGSPILVDNEAYNSLNS</sequence>
<evidence type="ECO:0000313" key="2">
    <source>
        <dbReference type="Proteomes" id="UP000239757"/>
    </source>
</evidence>
<name>A0A2P5XPE7_GOSBA</name>
<gene>
    <name evidence="1" type="ORF">GOBAR_AA15446</name>
</gene>
<evidence type="ECO:0000313" key="1">
    <source>
        <dbReference type="EMBL" id="PPS05218.1"/>
    </source>
</evidence>
<proteinExistence type="predicted"/>
<dbReference type="EMBL" id="KZ664494">
    <property type="protein sequence ID" value="PPS05218.1"/>
    <property type="molecule type" value="Genomic_DNA"/>
</dbReference>